<evidence type="ECO:0000313" key="2">
    <source>
        <dbReference type="Proteomes" id="UP000322873"/>
    </source>
</evidence>
<sequence length="75" mass="8847">MSQNRPAAFSSLRMGEVIREKVPRWSDGRNSRHAIYTMQDRGKWFLWCGLSNQVVTFGRRCCHQTCFARQEIQEP</sequence>
<dbReference type="AlphaFoldDB" id="A0A5M9J3U4"/>
<comment type="caution">
    <text evidence="1">The sequence shown here is derived from an EMBL/GenBank/DDBJ whole genome shotgun (WGS) entry which is preliminary data.</text>
</comment>
<evidence type="ECO:0000313" key="1">
    <source>
        <dbReference type="EMBL" id="KAA8563718.1"/>
    </source>
</evidence>
<organism evidence="1 2">
    <name type="scientific">Monilinia fructicola</name>
    <name type="common">Brown rot fungus</name>
    <name type="synonym">Ciboria fructicola</name>
    <dbReference type="NCBI Taxonomy" id="38448"/>
    <lineage>
        <taxon>Eukaryota</taxon>
        <taxon>Fungi</taxon>
        <taxon>Dikarya</taxon>
        <taxon>Ascomycota</taxon>
        <taxon>Pezizomycotina</taxon>
        <taxon>Leotiomycetes</taxon>
        <taxon>Helotiales</taxon>
        <taxon>Sclerotiniaceae</taxon>
        <taxon>Monilinia</taxon>
    </lineage>
</organism>
<proteinExistence type="predicted"/>
<dbReference type="Proteomes" id="UP000322873">
    <property type="component" value="Unassembled WGS sequence"/>
</dbReference>
<reference evidence="1 2" key="1">
    <citation type="submission" date="2019-06" db="EMBL/GenBank/DDBJ databases">
        <title>Genome Sequence of the Brown Rot Fungal Pathogen Monilinia fructicola.</title>
        <authorList>
            <person name="De Miccolis Angelini R.M."/>
            <person name="Landi L."/>
            <person name="Abate D."/>
            <person name="Pollastro S."/>
            <person name="Romanazzi G."/>
            <person name="Faretra F."/>
        </authorList>
    </citation>
    <scope>NUCLEOTIDE SEQUENCE [LARGE SCALE GENOMIC DNA]</scope>
    <source>
        <strain evidence="1 2">Mfrc123</strain>
    </source>
</reference>
<gene>
    <name evidence="1" type="ORF">EYC84_011737</name>
</gene>
<dbReference type="EMBL" id="VICG01000016">
    <property type="protein sequence ID" value="KAA8563718.1"/>
    <property type="molecule type" value="Genomic_DNA"/>
</dbReference>
<protein>
    <submittedName>
        <fullName evidence="1">Uncharacterized protein</fullName>
    </submittedName>
</protein>
<name>A0A5M9J3U4_MONFR</name>
<accession>A0A5M9J3U4</accession>
<keyword evidence="2" id="KW-1185">Reference proteome</keyword>